<dbReference type="InterPro" id="IPR007312">
    <property type="entry name" value="Phosphoesterase"/>
</dbReference>
<dbReference type="Pfam" id="PF05345">
    <property type="entry name" value="He_PIG"/>
    <property type="match status" value="2"/>
</dbReference>
<comment type="caution">
    <text evidence="3">The sequence shown here is derived from an EMBL/GenBank/DDBJ whole genome shotgun (WGS) entry which is preliminary data.</text>
</comment>
<feature type="compositionally biased region" description="Low complexity" evidence="2">
    <location>
        <begin position="401"/>
        <end position="413"/>
    </location>
</feature>
<keyword evidence="1" id="KW-0378">Hydrolase</keyword>
<dbReference type="Pfam" id="PF04185">
    <property type="entry name" value="Phosphoesterase"/>
    <property type="match status" value="1"/>
</dbReference>
<organism evidence="3 4">
    <name type="scientific">Actinomadura fulvescens</name>
    <dbReference type="NCBI Taxonomy" id="46160"/>
    <lineage>
        <taxon>Bacteria</taxon>
        <taxon>Bacillati</taxon>
        <taxon>Actinomycetota</taxon>
        <taxon>Actinomycetes</taxon>
        <taxon>Streptosporangiales</taxon>
        <taxon>Thermomonosporaceae</taxon>
        <taxon>Actinomadura</taxon>
    </lineage>
</organism>
<evidence type="ECO:0000313" key="3">
    <source>
        <dbReference type="EMBL" id="GAA2583551.1"/>
    </source>
</evidence>
<dbReference type="PANTHER" id="PTHR31956">
    <property type="entry name" value="NON-SPECIFIC PHOSPHOLIPASE C4-RELATED"/>
    <property type="match status" value="1"/>
</dbReference>
<dbReference type="SUPFAM" id="SSF49313">
    <property type="entry name" value="Cadherin-like"/>
    <property type="match status" value="1"/>
</dbReference>
<accession>A0ABN3PG00</accession>
<reference evidence="3 4" key="1">
    <citation type="journal article" date="2019" name="Int. J. Syst. Evol. Microbiol.">
        <title>The Global Catalogue of Microorganisms (GCM) 10K type strain sequencing project: providing services to taxonomists for standard genome sequencing and annotation.</title>
        <authorList>
            <consortium name="The Broad Institute Genomics Platform"/>
            <consortium name="The Broad Institute Genome Sequencing Center for Infectious Disease"/>
            <person name="Wu L."/>
            <person name="Ma J."/>
        </authorList>
    </citation>
    <scope>NUCLEOTIDE SEQUENCE [LARGE SCALE GENOMIC DNA]</scope>
    <source>
        <strain evidence="3 4">JCM 6833</strain>
    </source>
</reference>
<keyword evidence="4" id="KW-1185">Reference proteome</keyword>
<dbReference type="PANTHER" id="PTHR31956:SF1">
    <property type="entry name" value="NON-SPECIFIC PHOSPHOLIPASE C1"/>
    <property type="match status" value="1"/>
</dbReference>
<dbReference type="InterPro" id="IPR013783">
    <property type="entry name" value="Ig-like_fold"/>
</dbReference>
<sequence length="563" mass="59042">MQWRGSPRPPRRSVWRSPDARRSPLHVRSRVRSFGGPGSTGESPTGRRVIVPIRSVPSPNPGRPGHPGHPGGHPGHPAALRGPRGFAAACAATLLLAATFVGLGSGDARSVATNATANASASANAAPPAYDHVVIVMEENRDDAEITAAAAPYIDQLRRGGASLTEMYGIVHPSQGNYFAQFHGKVEGQLDQCPVPGSPFNRPNLASKLIAAGRTFGAYMQGYPGNRNTCSSGNYVQRHAPWLTFSNVPESTFHTDAEFPTNFATLPTVSYVIPDNANNMHSASVTQGDTYLKNKLSAYAEWAKSNNSLLIVTWDESQIFNSVNDIETVFYGAHVKPGEYGPSNPSVGKDNHYNMLRTLEDMYGLAHHEGSVNATPITAPFGTVTPGELALAQPPDQTTPAGQQGSLQLQASGGTPPYAYSATGLPAGYSINASTGLISGTSSAAGASTVTVKVRDSASPAKEVSRTFTWTIGGGPGGGCKIGNPGDQSYKVGAKVDLKFTATGCTGTPAYTVTGRLPYVLWASGDTISGTVYQTGTFPVSVTVRDGAGTTSTADFKITVNWF</sequence>
<evidence type="ECO:0000313" key="4">
    <source>
        <dbReference type="Proteomes" id="UP001501509"/>
    </source>
</evidence>
<feature type="region of interest" description="Disordered" evidence="2">
    <location>
        <begin position="1"/>
        <end position="80"/>
    </location>
</feature>
<evidence type="ECO:0000256" key="1">
    <source>
        <dbReference type="ARBA" id="ARBA00022801"/>
    </source>
</evidence>
<protein>
    <recommendedName>
        <fullName evidence="5">Acid phosphatase</fullName>
    </recommendedName>
</protein>
<dbReference type="InterPro" id="IPR015919">
    <property type="entry name" value="Cadherin-like_sf"/>
</dbReference>
<dbReference type="EMBL" id="BAAATD010000002">
    <property type="protein sequence ID" value="GAA2583551.1"/>
    <property type="molecule type" value="Genomic_DNA"/>
</dbReference>
<proteinExistence type="predicted"/>
<evidence type="ECO:0000256" key="2">
    <source>
        <dbReference type="SAM" id="MobiDB-lite"/>
    </source>
</evidence>
<evidence type="ECO:0008006" key="5">
    <source>
        <dbReference type="Google" id="ProtNLM"/>
    </source>
</evidence>
<gene>
    <name evidence="3" type="ORF">GCM10010411_15280</name>
</gene>
<dbReference type="Proteomes" id="UP001501509">
    <property type="component" value="Unassembled WGS sequence"/>
</dbReference>
<name>A0ABN3PG00_9ACTN</name>
<dbReference type="Gene3D" id="2.60.40.10">
    <property type="entry name" value="Immunoglobulins"/>
    <property type="match status" value="2"/>
</dbReference>
<feature type="region of interest" description="Disordered" evidence="2">
    <location>
        <begin position="385"/>
        <end position="413"/>
    </location>
</feature>